<protein>
    <recommendedName>
        <fullName evidence="8">Exostosin GT47 domain-containing protein</fullName>
    </recommendedName>
</protein>
<evidence type="ECO:0000256" key="2">
    <source>
        <dbReference type="ARBA" id="ARBA00010271"/>
    </source>
</evidence>
<keyword evidence="7" id="KW-0812">Transmembrane</keyword>
<keyword evidence="10" id="KW-1185">Reference proteome</keyword>
<dbReference type="GO" id="GO:0000139">
    <property type="term" value="C:Golgi membrane"/>
    <property type="evidence" value="ECO:0007669"/>
    <property type="project" value="UniProtKB-SubCell"/>
</dbReference>
<comment type="similarity">
    <text evidence="2">Belongs to the glycosyltransferase 47 family.</text>
</comment>
<evidence type="ECO:0000256" key="1">
    <source>
        <dbReference type="ARBA" id="ARBA00004323"/>
    </source>
</evidence>
<feature type="region of interest" description="Disordered" evidence="6">
    <location>
        <begin position="355"/>
        <end position="390"/>
    </location>
</feature>
<name>A0A843VWJ8_COLES</name>
<dbReference type="PANTHER" id="PTHR11062:SF210">
    <property type="entry name" value="EXOSTOSIN FAMILY PROTEIN"/>
    <property type="match status" value="1"/>
</dbReference>
<dbReference type="Proteomes" id="UP000652761">
    <property type="component" value="Unassembled WGS sequence"/>
</dbReference>
<dbReference type="PANTHER" id="PTHR11062">
    <property type="entry name" value="EXOSTOSIN HEPARAN SULFATE GLYCOSYLTRANSFERASE -RELATED"/>
    <property type="match status" value="1"/>
</dbReference>
<feature type="region of interest" description="Disordered" evidence="6">
    <location>
        <begin position="254"/>
        <end position="273"/>
    </location>
</feature>
<keyword evidence="3" id="KW-0808">Transferase</keyword>
<keyword evidence="7" id="KW-1133">Transmembrane helix</keyword>
<dbReference type="EMBL" id="NMUH01002114">
    <property type="protein sequence ID" value="MQL97890.1"/>
    <property type="molecule type" value="Genomic_DNA"/>
</dbReference>
<dbReference type="Pfam" id="PF03016">
    <property type="entry name" value="Exostosin_GT47"/>
    <property type="match status" value="1"/>
</dbReference>
<evidence type="ECO:0000256" key="6">
    <source>
        <dbReference type="SAM" id="MobiDB-lite"/>
    </source>
</evidence>
<evidence type="ECO:0000313" key="10">
    <source>
        <dbReference type="Proteomes" id="UP000652761"/>
    </source>
</evidence>
<keyword evidence="4" id="KW-0735">Signal-anchor</keyword>
<keyword evidence="7" id="KW-0472">Membrane</keyword>
<comment type="subcellular location">
    <subcellularLocation>
        <location evidence="1">Golgi apparatus membrane</location>
        <topology evidence="1">Single-pass type II membrane protein</topology>
    </subcellularLocation>
</comment>
<evidence type="ECO:0000256" key="5">
    <source>
        <dbReference type="ARBA" id="ARBA00023034"/>
    </source>
</evidence>
<dbReference type="InterPro" id="IPR004263">
    <property type="entry name" value="Exostosin"/>
</dbReference>
<dbReference type="AlphaFoldDB" id="A0A843VWJ8"/>
<feature type="compositionally biased region" description="Basic and acidic residues" evidence="6">
    <location>
        <begin position="255"/>
        <end position="268"/>
    </location>
</feature>
<organism evidence="9 10">
    <name type="scientific">Colocasia esculenta</name>
    <name type="common">Wild taro</name>
    <name type="synonym">Arum esculentum</name>
    <dbReference type="NCBI Taxonomy" id="4460"/>
    <lineage>
        <taxon>Eukaryota</taxon>
        <taxon>Viridiplantae</taxon>
        <taxon>Streptophyta</taxon>
        <taxon>Embryophyta</taxon>
        <taxon>Tracheophyta</taxon>
        <taxon>Spermatophyta</taxon>
        <taxon>Magnoliopsida</taxon>
        <taxon>Liliopsida</taxon>
        <taxon>Araceae</taxon>
        <taxon>Aroideae</taxon>
        <taxon>Colocasieae</taxon>
        <taxon>Colocasia</taxon>
    </lineage>
</organism>
<dbReference type="GO" id="GO:0016757">
    <property type="term" value="F:glycosyltransferase activity"/>
    <property type="evidence" value="ECO:0007669"/>
    <property type="project" value="UniProtKB-KW"/>
</dbReference>
<feature type="domain" description="Exostosin GT47" evidence="8">
    <location>
        <begin position="500"/>
        <end position="783"/>
    </location>
</feature>
<accession>A0A843VWJ8</accession>
<gene>
    <name evidence="9" type="ORF">Taro_030584</name>
</gene>
<sequence length="832" mass="93851">MWAAVAQAKRQSCLMDPTKEERGGGSSLLSSVPPLATGQCTVNSGQQQQMVKGIAHRGKPAKVTEGGICLLACFISLSTPPCYWELIPVESCSIRNPACSRAPEGVRPAVMVPLVLIMRRGGFSQDGLLEVVKSTWVFSSSLTRKGLKADLSIPRVSSQMGESTICIRQLCQARSRRLFLVIGFLASLVVVFQTFTLPSRKVLPPLLPVSEISDTRQNGGSFPGNMRVGKLSLLSDSVNNSLLGKGELVEASVSEVKDKHDNDSRMEDMSEDVEDDEVFDDVDLDGDGDTDDEVSFDLGNGVTLKKIRDPVDGFITLKEIREPDQNATQEKLGGLSILDMRENISNDSMFTQVASAPSISQSVNTHTPEKLETTAATASPGPPLLEKSVPETHARKNDPGISLSFLASVTHNTTLARSVKIKLKKRAMPATSIQEMNSILMKNHASARAMRPRWSSAHDRQILAVKAQIENAPIVMHDQELYAPAFRNISKFKRSYELMERTLKVFVYKEGKKPVFHQPIMKGIYASEGWFMKHMEGNRRFVVKDPRKAHLFYMPFSSRFLQFAVYVRGSHNRTNLREYLRNYVDVIAAKYPFWNRTGGADHFLVACHDWAPYETRHTMERSIKALCNADLANGFRLGKDVSLPETYVRSARDPRRDLGGRPSDRRPVLAFYAGNMHGYLRPVLLQHWENKDPDMNIRGPMPPGVSSKMSYIQQMKRSKYCICPRGYEVNSPRVVEAIFYECVPVIISDNYVPPFFEVLEWEAFSVFVAEKDIPRLKEILTSIPEERYRALQMGVRKVQRHFLWHSPPLKYDLFHMTLHSIWYNRVYQVRTR</sequence>
<evidence type="ECO:0000256" key="3">
    <source>
        <dbReference type="ARBA" id="ARBA00022676"/>
    </source>
</evidence>
<keyword evidence="3" id="KW-0328">Glycosyltransferase</keyword>
<comment type="caution">
    <text evidence="9">The sequence shown here is derived from an EMBL/GenBank/DDBJ whole genome shotgun (WGS) entry which is preliminary data.</text>
</comment>
<feature type="compositionally biased region" description="Polar residues" evidence="6">
    <location>
        <begin position="355"/>
        <end position="366"/>
    </location>
</feature>
<evidence type="ECO:0000256" key="4">
    <source>
        <dbReference type="ARBA" id="ARBA00022968"/>
    </source>
</evidence>
<proteinExistence type="inferred from homology"/>
<keyword evidence="5" id="KW-0333">Golgi apparatus</keyword>
<evidence type="ECO:0000256" key="7">
    <source>
        <dbReference type="SAM" id="Phobius"/>
    </source>
</evidence>
<dbReference type="OrthoDB" id="1924787at2759"/>
<reference evidence="9" key="1">
    <citation type="submission" date="2017-07" db="EMBL/GenBank/DDBJ databases">
        <title>Taro Niue Genome Assembly and Annotation.</title>
        <authorList>
            <person name="Atibalentja N."/>
            <person name="Keating K."/>
            <person name="Fields C.J."/>
        </authorList>
    </citation>
    <scope>NUCLEOTIDE SEQUENCE</scope>
    <source>
        <strain evidence="9">Niue_2</strain>
        <tissue evidence="9">Leaf</tissue>
    </source>
</reference>
<dbReference type="InterPro" id="IPR040911">
    <property type="entry name" value="Exostosin_GT47"/>
</dbReference>
<evidence type="ECO:0000259" key="8">
    <source>
        <dbReference type="Pfam" id="PF03016"/>
    </source>
</evidence>
<feature type="transmembrane region" description="Helical" evidence="7">
    <location>
        <begin position="178"/>
        <end position="197"/>
    </location>
</feature>
<evidence type="ECO:0000313" key="9">
    <source>
        <dbReference type="EMBL" id="MQL97890.1"/>
    </source>
</evidence>